<comment type="cofactor">
    <cofactor evidence="2">
        <name>Zn(2+)</name>
        <dbReference type="ChEBI" id="CHEBI:29105"/>
    </cofactor>
</comment>
<protein>
    <submittedName>
        <fullName evidence="16">Lariat debranching enzyme</fullName>
    </submittedName>
</protein>
<evidence type="ECO:0000256" key="1">
    <source>
        <dbReference type="ARBA" id="ARBA00001936"/>
    </source>
</evidence>
<comment type="subcellular location">
    <subcellularLocation>
        <location evidence="4">Nucleus</location>
    </subcellularLocation>
</comment>
<dbReference type="PANTHER" id="PTHR12849">
    <property type="entry name" value="RNA LARIAT DEBRANCHING ENZYME"/>
    <property type="match status" value="1"/>
</dbReference>
<reference evidence="16 17" key="1">
    <citation type="journal article" date="2015" name="Genome Biol. Evol.">
        <title>The genome of winter moth (Operophtera brumata) provides a genomic perspective on sexual dimorphism and phenology.</title>
        <authorList>
            <person name="Derks M.F."/>
            <person name="Smit S."/>
            <person name="Salis L."/>
            <person name="Schijlen E."/>
            <person name="Bossers A."/>
            <person name="Mateman C."/>
            <person name="Pijl A.S."/>
            <person name="de Ridder D."/>
            <person name="Groenen M.A."/>
            <person name="Visser M.E."/>
            <person name="Megens H.J."/>
        </authorList>
    </citation>
    <scope>NUCLEOTIDE SEQUENCE [LARGE SCALE GENOMIC DNA]</scope>
    <source>
        <strain evidence="16">WM2013NL</strain>
        <tissue evidence="16">Head and thorax</tissue>
    </source>
</reference>
<dbReference type="InterPro" id="IPR041816">
    <property type="entry name" value="Dbr1_N"/>
</dbReference>
<comment type="similarity">
    <text evidence="5">Belongs to the lariat debranching enzyme family.</text>
</comment>
<comment type="caution">
    <text evidence="16">The sequence shown here is derived from an EMBL/GenBank/DDBJ whole genome shotgun (WGS) entry which is preliminary data.</text>
</comment>
<evidence type="ECO:0000256" key="5">
    <source>
        <dbReference type="ARBA" id="ARBA00006045"/>
    </source>
</evidence>
<dbReference type="SMART" id="SM01124">
    <property type="entry name" value="DBR1"/>
    <property type="match status" value="1"/>
</dbReference>
<evidence type="ECO:0000256" key="11">
    <source>
        <dbReference type="ARBA" id="ARBA00023211"/>
    </source>
</evidence>
<feature type="domain" description="Lariat debranching enzyme C-terminal" evidence="15">
    <location>
        <begin position="235"/>
        <end position="372"/>
    </location>
</feature>
<dbReference type="GO" id="GO:0008419">
    <property type="term" value="F:RNA lariat debranching enzyme activity"/>
    <property type="evidence" value="ECO:0007669"/>
    <property type="project" value="TreeGrafter"/>
</dbReference>
<comment type="cofactor">
    <cofactor evidence="3">
        <name>Fe(2+)</name>
        <dbReference type="ChEBI" id="CHEBI:29033"/>
    </cofactor>
</comment>
<dbReference type="InterPro" id="IPR004843">
    <property type="entry name" value="Calcineurin-like_PHP"/>
</dbReference>
<dbReference type="Pfam" id="PF00149">
    <property type="entry name" value="Metallophos"/>
    <property type="match status" value="1"/>
</dbReference>
<dbReference type="CDD" id="cd00844">
    <property type="entry name" value="MPP_Dbr1_N"/>
    <property type="match status" value="1"/>
</dbReference>
<dbReference type="GO" id="GO:0046872">
    <property type="term" value="F:metal ion binding"/>
    <property type="evidence" value="ECO:0007669"/>
    <property type="project" value="UniProtKB-KW"/>
</dbReference>
<evidence type="ECO:0000259" key="15">
    <source>
        <dbReference type="SMART" id="SM01124"/>
    </source>
</evidence>
<feature type="non-terminal residue" evidence="16">
    <location>
        <position position="498"/>
    </location>
</feature>
<keyword evidence="9" id="KW-0862">Zinc</keyword>
<dbReference type="GO" id="GO:0005634">
    <property type="term" value="C:nucleus"/>
    <property type="evidence" value="ECO:0007669"/>
    <property type="project" value="UniProtKB-SubCell"/>
</dbReference>
<keyword evidence="6" id="KW-0507">mRNA processing</keyword>
<organism evidence="16 17">
    <name type="scientific">Operophtera brumata</name>
    <name type="common">Winter moth</name>
    <name type="synonym">Phalaena brumata</name>
    <dbReference type="NCBI Taxonomy" id="104452"/>
    <lineage>
        <taxon>Eukaryota</taxon>
        <taxon>Metazoa</taxon>
        <taxon>Ecdysozoa</taxon>
        <taxon>Arthropoda</taxon>
        <taxon>Hexapoda</taxon>
        <taxon>Insecta</taxon>
        <taxon>Pterygota</taxon>
        <taxon>Neoptera</taxon>
        <taxon>Endopterygota</taxon>
        <taxon>Lepidoptera</taxon>
        <taxon>Glossata</taxon>
        <taxon>Ditrysia</taxon>
        <taxon>Geometroidea</taxon>
        <taxon>Geometridae</taxon>
        <taxon>Larentiinae</taxon>
        <taxon>Operophtera</taxon>
    </lineage>
</organism>
<keyword evidence="10" id="KW-0408">Iron</keyword>
<dbReference type="Pfam" id="PF05011">
    <property type="entry name" value="DBR1"/>
    <property type="match status" value="1"/>
</dbReference>
<keyword evidence="17" id="KW-1185">Reference proteome</keyword>
<evidence type="ECO:0000256" key="3">
    <source>
        <dbReference type="ARBA" id="ARBA00001954"/>
    </source>
</evidence>
<evidence type="ECO:0000256" key="2">
    <source>
        <dbReference type="ARBA" id="ARBA00001947"/>
    </source>
</evidence>
<dbReference type="GO" id="GO:0000398">
    <property type="term" value="P:mRNA splicing, via spliceosome"/>
    <property type="evidence" value="ECO:0007669"/>
    <property type="project" value="TreeGrafter"/>
</dbReference>
<comment type="function">
    <text evidence="13">Cleaves the 2'-5' phosphodiester linkage at the branch point of lariat intron pre-mRNAs after splicing and converts them into linear molecules that are subsequently degraded. It thereby facilitates ribonucleotide turnover.</text>
</comment>
<keyword evidence="8" id="KW-0378">Hydrolase</keyword>
<keyword evidence="12" id="KW-0539">Nucleus</keyword>
<evidence type="ECO:0000256" key="4">
    <source>
        <dbReference type="ARBA" id="ARBA00004123"/>
    </source>
</evidence>
<evidence type="ECO:0000256" key="10">
    <source>
        <dbReference type="ARBA" id="ARBA00023004"/>
    </source>
</evidence>
<evidence type="ECO:0000256" key="13">
    <source>
        <dbReference type="ARBA" id="ARBA00058627"/>
    </source>
</evidence>
<dbReference type="InterPro" id="IPR007708">
    <property type="entry name" value="DBR1_C"/>
</dbReference>
<dbReference type="Gene3D" id="3.60.21.10">
    <property type="match status" value="1"/>
</dbReference>
<dbReference type="FunFam" id="3.60.21.10:FF:000035">
    <property type="entry name" value="Lariat debranching enzyme"/>
    <property type="match status" value="1"/>
</dbReference>
<dbReference type="Proteomes" id="UP000037510">
    <property type="component" value="Unassembled WGS sequence"/>
</dbReference>
<gene>
    <name evidence="16" type="ORF">OBRU01_08928</name>
</gene>
<dbReference type="EMBL" id="JTDY01003602">
    <property type="protein sequence ID" value="KOB69281.1"/>
    <property type="molecule type" value="Genomic_DNA"/>
</dbReference>
<evidence type="ECO:0000313" key="17">
    <source>
        <dbReference type="Proteomes" id="UP000037510"/>
    </source>
</evidence>
<evidence type="ECO:0000256" key="14">
    <source>
        <dbReference type="SAM" id="MobiDB-lite"/>
    </source>
</evidence>
<dbReference type="STRING" id="104452.A0A0L7L1U3"/>
<evidence type="ECO:0000256" key="7">
    <source>
        <dbReference type="ARBA" id="ARBA00022723"/>
    </source>
</evidence>
<evidence type="ECO:0000313" key="16">
    <source>
        <dbReference type="EMBL" id="KOB69281.1"/>
    </source>
</evidence>
<dbReference type="AlphaFoldDB" id="A0A0L7L1U3"/>
<name>A0A0L7L1U3_OPEBR</name>
<evidence type="ECO:0000256" key="8">
    <source>
        <dbReference type="ARBA" id="ARBA00022801"/>
    </source>
</evidence>
<proteinExistence type="inferred from homology"/>
<evidence type="ECO:0000256" key="9">
    <source>
        <dbReference type="ARBA" id="ARBA00022833"/>
    </source>
</evidence>
<keyword evidence="11" id="KW-0464">Manganese</keyword>
<dbReference type="PANTHER" id="PTHR12849:SF0">
    <property type="entry name" value="LARIAT DEBRANCHING ENZYME"/>
    <property type="match status" value="1"/>
</dbReference>
<evidence type="ECO:0000256" key="6">
    <source>
        <dbReference type="ARBA" id="ARBA00022664"/>
    </source>
</evidence>
<comment type="cofactor">
    <cofactor evidence="1">
        <name>Mn(2+)</name>
        <dbReference type="ChEBI" id="CHEBI:29035"/>
    </cofactor>
</comment>
<sequence length="498" mass="56024">MKIAVEGCAHGELEKIYDCIETLQAREGIKVDLLICCGDFQSVRNRSDLCTMAVPEKYQNMCTFHKYYSGERKAPILTIFIGGNHEASNYLQELPYGGWVAPNIYYLGRAGVLQIGDLRIGGISGIFKGHDYSHGVWESIPYTQSSMRSVYHIRSLDVFRLSQLKDKVHVMLSHDWPRGITDYGDKEILMKRKPFLREDIESNRLGSPPALNLLHKLQPDYWFSAHLHCQFAAIVEHEGGKETKFLALDKCLPRRRHLQIVDIPSEYDGDMSLKHDVEWLAVLKSTNHLLSVKNMDCHMPGPGGDERHDFIPTEDEKKEIINIMKDLSIKEDSFVRTAPVFNQKDSKTIPTDPIINPQTAKLCEALGIDDPVQVVVARTGRRMKEPHQIETTVESPVNETTPILATTPSPILKCSKLSLPAPVTPSVDEIELESEDILSADDSSVTECFNTTEEFATPVTKKTFKRRNISIYNTPDKDESEGPVSTLLGSEESPSKLS</sequence>
<accession>A0A0L7L1U3</accession>
<evidence type="ECO:0000256" key="12">
    <source>
        <dbReference type="ARBA" id="ARBA00023242"/>
    </source>
</evidence>
<dbReference type="SUPFAM" id="SSF56300">
    <property type="entry name" value="Metallo-dependent phosphatases"/>
    <property type="match status" value="1"/>
</dbReference>
<feature type="region of interest" description="Disordered" evidence="14">
    <location>
        <begin position="471"/>
        <end position="498"/>
    </location>
</feature>
<dbReference type="InterPro" id="IPR029052">
    <property type="entry name" value="Metallo-depent_PP-like"/>
</dbReference>
<keyword evidence="7" id="KW-0479">Metal-binding</keyword>